<evidence type="ECO:0000256" key="1">
    <source>
        <dbReference type="SAM" id="MobiDB-lite"/>
    </source>
</evidence>
<reference evidence="2 3" key="1">
    <citation type="submission" date="2018-11" db="EMBL/GenBank/DDBJ databases">
        <authorList>
            <consortium name="Pathogen Informatics"/>
        </authorList>
    </citation>
    <scope>NUCLEOTIDE SEQUENCE [LARGE SCALE GENOMIC DNA]</scope>
</reference>
<keyword evidence="3" id="KW-1185">Reference proteome</keyword>
<feature type="region of interest" description="Disordered" evidence="1">
    <location>
        <begin position="373"/>
        <end position="407"/>
    </location>
</feature>
<protein>
    <recommendedName>
        <fullName evidence="4">Cysteine rich repeat-containing domain protein</fullName>
    </recommendedName>
</protein>
<dbReference type="EMBL" id="UYYB01013158">
    <property type="protein sequence ID" value="VDM69691.1"/>
    <property type="molecule type" value="Genomic_DNA"/>
</dbReference>
<dbReference type="AlphaFoldDB" id="A0A3P7I8U1"/>
<dbReference type="InterPro" id="IPR003341">
    <property type="entry name" value="Cys_rich_tripleX"/>
</dbReference>
<accession>A0A3P7I8U1</accession>
<evidence type="ECO:0008006" key="4">
    <source>
        <dbReference type="Google" id="ProtNLM"/>
    </source>
</evidence>
<dbReference type="PROSITE" id="PS51257">
    <property type="entry name" value="PROKAR_LIPOPROTEIN"/>
    <property type="match status" value="1"/>
</dbReference>
<dbReference type="PANTHER" id="PTHR31895:SF21">
    <property type="entry name" value="PRION-LIKE-(Q_N-RICH)-DOMAIN-BEARING PROTEIN"/>
    <property type="match status" value="1"/>
</dbReference>
<proteinExistence type="predicted"/>
<organism evidence="2 3">
    <name type="scientific">Strongylus vulgaris</name>
    <name type="common">Blood worm</name>
    <dbReference type="NCBI Taxonomy" id="40348"/>
    <lineage>
        <taxon>Eukaryota</taxon>
        <taxon>Metazoa</taxon>
        <taxon>Ecdysozoa</taxon>
        <taxon>Nematoda</taxon>
        <taxon>Chromadorea</taxon>
        <taxon>Rhabditida</taxon>
        <taxon>Rhabditina</taxon>
        <taxon>Rhabditomorpha</taxon>
        <taxon>Strongyloidea</taxon>
        <taxon>Strongylidae</taxon>
        <taxon>Strongylus</taxon>
    </lineage>
</organism>
<dbReference type="Proteomes" id="UP000270094">
    <property type="component" value="Unassembled WGS sequence"/>
</dbReference>
<feature type="compositionally biased region" description="Basic and acidic residues" evidence="1">
    <location>
        <begin position="388"/>
        <end position="399"/>
    </location>
</feature>
<evidence type="ECO:0000313" key="2">
    <source>
        <dbReference type="EMBL" id="VDM69691.1"/>
    </source>
</evidence>
<dbReference type="PANTHER" id="PTHR31895">
    <property type="entry name" value="PROTEIN CBG03177-RELATED"/>
    <property type="match status" value="1"/>
</dbReference>
<dbReference type="OrthoDB" id="5791880at2759"/>
<feature type="non-terminal residue" evidence="2">
    <location>
        <position position="489"/>
    </location>
</feature>
<sequence>MPKCEPQCLFGEQQKQISTPSPAASAVSCTDACMPACNPQCVFQQELLMGHRLSALSAPSPNQAQCSPVCMPSCSLPCIQELEARMSQIPAPLYIQPGDGPHCISPCKPACSPQCIDKHQGEIVNSVSIVSSSANVSPPQLEEKSTPPQEDPAPLPNPTIKPAEPHCMPACMPNCAPECIQEQELIASQRTAAPIPVFAELSPVPPLQPGFAQEHEIASELQIPEIPDSTADPIPYQSQPQCMPECMPDCEPRCILEHRVMTVQETPTTTTMPTLLSSELQCIPACMPNCTSECIEEQENLAQQADSSSSCIEACMPACDPQCILDKQQSFQAASNDPYPEISESVTPATQQKCIDACMPDCEPQCILEQQQIHKQAEPATSSVPIPENKHDLQEHTTDQDSTTSQSPISTMPFCMQECMPNCYPECIAQQLRLEGEKRAATPSPATVQPQTDLRNGTACEIPQYEQEQGLIANPPLRVEIILEEDFIQ</sequence>
<gene>
    <name evidence="2" type="ORF">SVUK_LOCUS4689</name>
</gene>
<dbReference type="Pfam" id="PF02363">
    <property type="entry name" value="C_tripleX"/>
    <property type="match status" value="10"/>
</dbReference>
<name>A0A3P7I8U1_STRVU</name>
<feature type="region of interest" description="Disordered" evidence="1">
    <location>
        <begin position="134"/>
        <end position="159"/>
    </location>
</feature>
<feature type="compositionally biased region" description="Polar residues" evidence="1">
    <location>
        <begin position="373"/>
        <end position="384"/>
    </location>
</feature>
<evidence type="ECO:0000313" key="3">
    <source>
        <dbReference type="Proteomes" id="UP000270094"/>
    </source>
</evidence>
<feature type="compositionally biased region" description="Pro residues" evidence="1">
    <location>
        <begin position="149"/>
        <end position="159"/>
    </location>
</feature>